<evidence type="ECO:0000313" key="3">
    <source>
        <dbReference type="EMBL" id="RAJ09256.1"/>
    </source>
</evidence>
<comment type="caution">
    <text evidence="3">The sequence shown here is derived from an EMBL/GenBank/DDBJ whole genome shotgun (WGS) entry which is preliminary data.</text>
</comment>
<feature type="domain" description="Chemotaxis methyl-accepting receptor HlyB-like 4HB MCP" evidence="2">
    <location>
        <begin position="9"/>
        <end position="168"/>
    </location>
</feature>
<gene>
    <name evidence="3" type="ORF">LV92_03476</name>
</gene>
<keyword evidence="1" id="KW-1133">Transmembrane helix</keyword>
<evidence type="ECO:0000259" key="2">
    <source>
        <dbReference type="Pfam" id="PF12729"/>
    </source>
</evidence>
<dbReference type="InterPro" id="IPR024478">
    <property type="entry name" value="HlyB_4HB_MCP"/>
</dbReference>
<dbReference type="Pfam" id="PF12729">
    <property type="entry name" value="4HB_MCP_1"/>
    <property type="match status" value="1"/>
</dbReference>
<sequence length="215" mass="24378">MHKKMHKKLTLKQRLNTGFILAIAFLLVLTSNELNRRNFSTADHTVNSVFEDRVVALEYIYRLNNLFHQKELELTSSEGTTAHNVNGNSIAELLENFSKTELTPNEGVHFELLKKNYNELQSLENGLSKTHASEEMGPSKEFSALFTKISDNLDKLSKVQLSEGRQLTYLSNKALSMNLLLSKLQVAFLIVIGLLMVLIIFHGEKPFIRMIGKDA</sequence>
<dbReference type="Proteomes" id="UP000249696">
    <property type="component" value="Unassembled WGS sequence"/>
</dbReference>
<reference evidence="3 4" key="1">
    <citation type="submission" date="2018-06" db="EMBL/GenBank/DDBJ databases">
        <title>Genomic Encyclopedia of Archaeal and Bacterial Type Strains, Phase II (KMG-II): from individual species to whole genera.</title>
        <authorList>
            <person name="Goeker M."/>
        </authorList>
    </citation>
    <scope>NUCLEOTIDE SEQUENCE [LARGE SCALE GENOMIC DNA]</scope>
    <source>
        <strain evidence="3 4">DSM 23522</strain>
    </source>
</reference>
<keyword evidence="1" id="KW-0812">Transmembrane</keyword>
<dbReference type="OrthoDB" id="1438991at2"/>
<keyword evidence="4" id="KW-1185">Reference proteome</keyword>
<evidence type="ECO:0000256" key="1">
    <source>
        <dbReference type="SAM" id="Phobius"/>
    </source>
</evidence>
<keyword evidence="1" id="KW-0472">Membrane</keyword>
<dbReference type="AlphaFoldDB" id="A0A327QX28"/>
<evidence type="ECO:0000313" key="4">
    <source>
        <dbReference type="Proteomes" id="UP000249696"/>
    </source>
</evidence>
<dbReference type="EMBL" id="QLLN01000006">
    <property type="protein sequence ID" value="RAJ09256.1"/>
    <property type="molecule type" value="Genomic_DNA"/>
</dbReference>
<keyword evidence="3" id="KW-0675">Receptor</keyword>
<protein>
    <submittedName>
        <fullName evidence="3">Chemoreceptor-like protein with four helix bundle sensory module</fullName>
    </submittedName>
</protein>
<name>A0A327QX28_9FLAO</name>
<accession>A0A327QX28</accession>
<feature type="transmembrane region" description="Helical" evidence="1">
    <location>
        <begin position="180"/>
        <end position="201"/>
    </location>
</feature>
<proteinExistence type="predicted"/>
<organism evidence="3 4">
    <name type="scientific">Arenibacter echinorum</name>
    <dbReference type="NCBI Taxonomy" id="440515"/>
    <lineage>
        <taxon>Bacteria</taxon>
        <taxon>Pseudomonadati</taxon>
        <taxon>Bacteroidota</taxon>
        <taxon>Flavobacteriia</taxon>
        <taxon>Flavobacteriales</taxon>
        <taxon>Flavobacteriaceae</taxon>
        <taxon>Arenibacter</taxon>
    </lineage>
</organism>